<keyword evidence="1" id="KW-0472">Membrane</keyword>
<evidence type="ECO:0000256" key="1">
    <source>
        <dbReference type="SAM" id="Phobius"/>
    </source>
</evidence>
<evidence type="ECO:0000313" key="3">
    <source>
        <dbReference type="Proteomes" id="UP001257277"/>
    </source>
</evidence>
<organism evidence="2 3">
    <name type="scientific">Asprobacillus argus</name>
    <dbReference type="NCBI Taxonomy" id="3076534"/>
    <lineage>
        <taxon>Bacteria</taxon>
        <taxon>Pseudomonadati</taxon>
        <taxon>Bacteroidota</taxon>
        <taxon>Flavobacteriia</taxon>
        <taxon>Flavobacteriales</taxon>
        <taxon>Flavobacteriaceae</taxon>
        <taxon>Asprobacillus</taxon>
    </lineage>
</organism>
<keyword evidence="1" id="KW-0812">Transmembrane</keyword>
<dbReference type="Proteomes" id="UP001257277">
    <property type="component" value="Unassembled WGS sequence"/>
</dbReference>
<reference evidence="2 3" key="1">
    <citation type="submission" date="2023-09" db="EMBL/GenBank/DDBJ databases">
        <title>Novel taxa isolated from Blanes Bay.</title>
        <authorList>
            <person name="Rey-Velasco X."/>
            <person name="Lucena T."/>
        </authorList>
    </citation>
    <scope>NUCLEOTIDE SEQUENCE [LARGE SCALE GENOMIC DNA]</scope>
    <source>
        <strain evidence="2 3">S356</strain>
    </source>
</reference>
<protein>
    <submittedName>
        <fullName evidence="2">Uncharacterized protein</fullName>
    </submittedName>
</protein>
<dbReference type="RefSeq" id="WP_349240483.1">
    <property type="nucleotide sequence ID" value="NZ_JAVTTO010000001.1"/>
</dbReference>
<gene>
    <name evidence="2" type="ORF">RQM59_02515</name>
</gene>
<keyword evidence="3" id="KW-1185">Reference proteome</keyword>
<sequence>MNSKQRNIVLVVGFIIMLLISYRFAIKRTLDLGVKIEKLEKDKALLDNAESQIQGLKLEGQYLDSILQSNDLSIENTFQQTLLIKVTQFVAKHKLKLIASNEPHSFVADGANLLTYEVEVQGSFRNLMLFANDMEQQRLAKLSSLQFVKKRNYRTRRDYLVCKLLLQRFSK</sequence>
<proteinExistence type="predicted"/>
<name>A0ABU3LC06_9FLAO</name>
<feature type="transmembrane region" description="Helical" evidence="1">
    <location>
        <begin position="7"/>
        <end position="25"/>
    </location>
</feature>
<dbReference type="EMBL" id="JAVTTO010000001">
    <property type="protein sequence ID" value="MDT7831232.1"/>
    <property type="molecule type" value="Genomic_DNA"/>
</dbReference>
<accession>A0ABU3LC06</accession>
<evidence type="ECO:0000313" key="2">
    <source>
        <dbReference type="EMBL" id="MDT7831232.1"/>
    </source>
</evidence>
<comment type="caution">
    <text evidence="2">The sequence shown here is derived from an EMBL/GenBank/DDBJ whole genome shotgun (WGS) entry which is preliminary data.</text>
</comment>
<keyword evidence="1" id="KW-1133">Transmembrane helix</keyword>